<dbReference type="Proteomes" id="UP001241926">
    <property type="component" value="Unassembled WGS sequence"/>
</dbReference>
<name>A0ABT7ITY8_9ACTN</name>
<organism evidence="2 3">
    <name type="scientific">Streptomyces fuscus</name>
    <dbReference type="NCBI Taxonomy" id="3048495"/>
    <lineage>
        <taxon>Bacteria</taxon>
        <taxon>Bacillati</taxon>
        <taxon>Actinomycetota</taxon>
        <taxon>Actinomycetes</taxon>
        <taxon>Kitasatosporales</taxon>
        <taxon>Streptomycetaceae</taxon>
        <taxon>Streptomyces</taxon>
    </lineage>
</organism>
<proteinExistence type="predicted"/>
<reference evidence="2 3" key="1">
    <citation type="submission" date="2023-05" db="EMBL/GenBank/DDBJ databases">
        <title>Streptomyces fuscus sp. nov., a brown-black pigment producing actinomyces isolated from dry sand of Sea duck farm.</title>
        <authorList>
            <person name="Xie J."/>
            <person name="Shen N."/>
        </authorList>
    </citation>
    <scope>NUCLEOTIDE SEQUENCE [LARGE SCALE GENOMIC DNA]</scope>
    <source>
        <strain evidence="2 3">GXMU-J15</strain>
    </source>
</reference>
<sequence>MMYDQARAQQPGDQPRGGVSGRRTPGPEPVFPADEREKILRRLGRALNTFPDTPLDSLEECEAAFDEATDQLMAALAEQRRILRAGWEGQDPETDAAELHLAVRRYREITQRLLGL</sequence>
<keyword evidence="3" id="KW-1185">Reference proteome</keyword>
<accession>A0ABT7ITY8</accession>
<evidence type="ECO:0000256" key="1">
    <source>
        <dbReference type="SAM" id="MobiDB-lite"/>
    </source>
</evidence>
<protein>
    <submittedName>
        <fullName evidence="2">Uncharacterized protein</fullName>
    </submittedName>
</protein>
<feature type="region of interest" description="Disordered" evidence="1">
    <location>
        <begin position="1"/>
        <end position="33"/>
    </location>
</feature>
<dbReference type="RefSeq" id="WP_093723876.1">
    <property type="nucleotide sequence ID" value="NZ_JASJUS010000002.1"/>
</dbReference>
<dbReference type="EMBL" id="JASJUS010000002">
    <property type="protein sequence ID" value="MDL2075554.1"/>
    <property type="molecule type" value="Genomic_DNA"/>
</dbReference>
<evidence type="ECO:0000313" key="2">
    <source>
        <dbReference type="EMBL" id="MDL2075554.1"/>
    </source>
</evidence>
<gene>
    <name evidence="2" type="ORF">QNN03_03790</name>
</gene>
<evidence type="ECO:0000313" key="3">
    <source>
        <dbReference type="Proteomes" id="UP001241926"/>
    </source>
</evidence>
<comment type="caution">
    <text evidence="2">The sequence shown here is derived from an EMBL/GenBank/DDBJ whole genome shotgun (WGS) entry which is preliminary data.</text>
</comment>